<dbReference type="SMART" id="SM00518">
    <property type="entry name" value="AP2Ec"/>
    <property type="match status" value="1"/>
</dbReference>
<dbReference type="Proteomes" id="UP000643554">
    <property type="component" value="Unassembled WGS sequence"/>
</dbReference>
<proteinExistence type="predicted"/>
<feature type="domain" description="Xylose isomerase-like TIM barrel" evidence="1">
    <location>
        <begin position="25"/>
        <end position="261"/>
    </location>
</feature>
<dbReference type="AlphaFoldDB" id="A0A832ZAS7"/>
<dbReference type="GO" id="GO:0003677">
    <property type="term" value="F:DNA binding"/>
    <property type="evidence" value="ECO:0007669"/>
    <property type="project" value="InterPro"/>
</dbReference>
<evidence type="ECO:0000313" key="3">
    <source>
        <dbReference type="EMBL" id="HIP90978.1"/>
    </source>
</evidence>
<dbReference type="SUPFAM" id="SSF51658">
    <property type="entry name" value="Xylose isomerase-like"/>
    <property type="match status" value="1"/>
</dbReference>
<dbReference type="InterPro" id="IPR013022">
    <property type="entry name" value="Xyl_isomerase-like_TIM-brl"/>
</dbReference>
<dbReference type="GO" id="GO:0008270">
    <property type="term" value="F:zinc ion binding"/>
    <property type="evidence" value="ECO:0007669"/>
    <property type="project" value="InterPro"/>
</dbReference>
<gene>
    <name evidence="2" type="ORF">EYH15_02405</name>
    <name evidence="3" type="ORF">EYH21_01580</name>
</gene>
<dbReference type="CDD" id="cd00019">
    <property type="entry name" value="AP2Ec"/>
    <property type="match status" value="1"/>
</dbReference>
<sequence length="276" mass="31894">MLNFGTAGIPLSTKPRTTKNAFYTLRKMDLNALELAFVHGVNIKEKGAKELVEHARKIVVSAHAPYYINLNAKEKEKIERSINHIIKTAEIIHIFNRYSDVNRNVVFHPGYYLKMDKKEVYRIILKNIKRILDYLKVNRINVMLRPETTGRVTQFGDLDETLSLSQELGILPCIDFAHIYARSMGKINDYNSFYNILEKVENTLGKEGIYDMHIHISGIEYGRGGEKNHLPLKESKFNYRALLKALKDYGVKGTVICESPRLEYDALILKREYQDL</sequence>
<dbReference type="EMBL" id="DQUI01000043">
    <property type="protein sequence ID" value="HIP84325.1"/>
    <property type="molecule type" value="Genomic_DNA"/>
</dbReference>
<dbReference type="InterPro" id="IPR036237">
    <property type="entry name" value="Xyl_isomerase-like_sf"/>
</dbReference>
<evidence type="ECO:0000313" key="4">
    <source>
        <dbReference type="Proteomes" id="UP000643554"/>
    </source>
</evidence>
<name>A0A832ZAS7_9EURY</name>
<evidence type="ECO:0000259" key="1">
    <source>
        <dbReference type="Pfam" id="PF01261"/>
    </source>
</evidence>
<dbReference type="GO" id="GO:0003906">
    <property type="term" value="F:DNA-(apurinic or apyrimidinic site) endonuclease activity"/>
    <property type="evidence" value="ECO:0007669"/>
    <property type="project" value="TreeGrafter"/>
</dbReference>
<comment type="caution">
    <text evidence="2">The sequence shown here is derived from an EMBL/GenBank/DDBJ whole genome shotgun (WGS) entry which is preliminary data.</text>
</comment>
<reference evidence="2" key="1">
    <citation type="journal article" date="2020" name="ISME J.">
        <title>Gammaproteobacteria mediating utilization of methyl-, sulfur- and petroleum organic compounds in deep ocean hydrothermal plumes.</title>
        <authorList>
            <person name="Zhou Z."/>
            <person name="Liu Y."/>
            <person name="Pan J."/>
            <person name="Cron B.R."/>
            <person name="Toner B.M."/>
            <person name="Anantharaman K."/>
            <person name="Breier J.A."/>
            <person name="Dick G.J."/>
            <person name="Li M."/>
        </authorList>
    </citation>
    <scope>NUCLEOTIDE SEQUENCE</scope>
    <source>
        <strain evidence="2">SZUA-1453</strain>
        <strain evidence="3">SZUA-1471</strain>
    </source>
</reference>
<protein>
    <recommendedName>
        <fullName evidence="1">Xylose isomerase-like TIM barrel domain-containing protein</fullName>
    </recommendedName>
</protein>
<dbReference type="PANTHER" id="PTHR21445">
    <property type="entry name" value="ENDONUCLEASE IV ENDODEOXYRIBONUCLEASE IV"/>
    <property type="match status" value="1"/>
</dbReference>
<dbReference type="InterPro" id="IPR001719">
    <property type="entry name" value="AP_endonuc_2"/>
</dbReference>
<dbReference type="GO" id="GO:0008081">
    <property type="term" value="F:phosphoric diester hydrolase activity"/>
    <property type="evidence" value="ECO:0007669"/>
    <property type="project" value="TreeGrafter"/>
</dbReference>
<dbReference type="FunFam" id="3.20.20.150:FF:000017">
    <property type="entry name" value="Endonuclease IV related protein"/>
    <property type="match status" value="1"/>
</dbReference>
<evidence type="ECO:0000313" key="2">
    <source>
        <dbReference type="EMBL" id="HIP84325.1"/>
    </source>
</evidence>
<dbReference type="PANTHER" id="PTHR21445:SF0">
    <property type="entry name" value="APURINIC-APYRIMIDINIC ENDONUCLEASE"/>
    <property type="match status" value="1"/>
</dbReference>
<dbReference type="Proteomes" id="UP000618343">
    <property type="component" value="Unassembled WGS sequence"/>
</dbReference>
<dbReference type="Pfam" id="PF01261">
    <property type="entry name" value="AP_endonuc_2"/>
    <property type="match status" value="1"/>
</dbReference>
<accession>A0A832ZAS7</accession>
<dbReference type="GO" id="GO:0006284">
    <property type="term" value="P:base-excision repair"/>
    <property type="evidence" value="ECO:0007669"/>
    <property type="project" value="TreeGrafter"/>
</dbReference>
<dbReference type="Gene3D" id="3.20.20.150">
    <property type="entry name" value="Divalent-metal-dependent TIM barrel enzymes"/>
    <property type="match status" value="1"/>
</dbReference>
<organism evidence="2 4">
    <name type="scientific">Methanothermococcus okinawensis</name>
    <dbReference type="NCBI Taxonomy" id="155863"/>
    <lineage>
        <taxon>Archaea</taxon>
        <taxon>Methanobacteriati</taxon>
        <taxon>Methanobacteriota</taxon>
        <taxon>Methanomada group</taxon>
        <taxon>Methanococci</taxon>
        <taxon>Methanococcales</taxon>
        <taxon>Methanococcaceae</taxon>
        <taxon>Methanothermococcus</taxon>
    </lineage>
</organism>
<dbReference type="EMBL" id="DQUO01000014">
    <property type="protein sequence ID" value="HIP90978.1"/>
    <property type="molecule type" value="Genomic_DNA"/>
</dbReference>